<comment type="caution">
    <text evidence="3">The sequence shown here is derived from an EMBL/GenBank/DDBJ whole genome shotgun (WGS) entry which is preliminary data.</text>
</comment>
<evidence type="ECO:0000313" key="4">
    <source>
        <dbReference type="Proteomes" id="UP001345963"/>
    </source>
</evidence>
<gene>
    <name evidence="3" type="ORF">ATANTOWER_009610</name>
</gene>
<name>A0ABU7CFL8_9TELE</name>
<keyword evidence="2" id="KW-0812">Transmembrane</keyword>
<evidence type="ECO:0000256" key="1">
    <source>
        <dbReference type="SAM" id="MobiDB-lite"/>
    </source>
</evidence>
<dbReference type="Proteomes" id="UP001345963">
    <property type="component" value="Unassembled WGS sequence"/>
</dbReference>
<dbReference type="EMBL" id="JAHUTI010090696">
    <property type="protein sequence ID" value="MED6261756.1"/>
    <property type="molecule type" value="Genomic_DNA"/>
</dbReference>
<feature type="transmembrane region" description="Helical" evidence="2">
    <location>
        <begin position="81"/>
        <end position="101"/>
    </location>
</feature>
<evidence type="ECO:0000256" key="2">
    <source>
        <dbReference type="SAM" id="Phobius"/>
    </source>
</evidence>
<reference evidence="3 4" key="1">
    <citation type="submission" date="2021-07" db="EMBL/GenBank/DDBJ databases">
        <authorList>
            <person name="Palmer J.M."/>
        </authorList>
    </citation>
    <scope>NUCLEOTIDE SEQUENCE [LARGE SCALE GENOMIC DNA]</scope>
    <source>
        <strain evidence="3 4">AT_MEX2019</strain>
        <tissue evidence="3">Muscle</tissue>
    </source>
</reference>
<accession>A0ABU7CFL8</accession>
<evidence type="ECO:0000313" key="3">
    <source>
        <dbReference type="EMBL" id="MED6261756.1"/>
    </source>
</evidence>
<sequence>MGSAFRSWRSEQLQTATRYTEVLTPSLSSFFTQSEWGSEGGRRGGGGGGSRDWCGGEAPRTGRAGEEWSGEDGRWRCLLDLLSLSLCVCVCVCVCASWLGFHRITET</sequence>
<proteinExistence type="predicted"/>
<keyword evidence="2" id="KW-1133">Transmembrane helix</keyword>
<organism evidence="3 4">
    <name type="scientific">Ataeniobius toweri</name>
    <dbReference type="NCBI Taxonomy" id="208326"/>
    <lineage>
        <taxon>Eukaryota</taxon>
        <taxon>Metazoa</taxon>
        <taxon>Chordata</taxon>
        <taxon>Craniata</taxon>
        <taxon>Vertebrata</taxon>
        <taxon>Euteleostomi</taxon>
        <taxon>Actinopterygii</taxon>
        <taxon>Neopterygii</taxon>
        <taxon>Teleostei</taxon>
        <taxon>Neoteleostei</taxon>
        <taxon>Acanthomorphata</taxon>
        <taxon>Ovalentaria</taxon>
        <taxon>Atherinomorphae</taxon>
        <taxon>Cyprinodontiformes</taxon>
        <taxon>Goodeidae</taxon>
        <taxon>Ataeniobius</taxon>
    </lineage>
</organism>
<feature type="region of interest" description="Disordered" evidence="1">
    <location>
        <begin position="32"/>
        <end position="71"/>
    </location>
</feature>
<keyword evidence="4" id="KW-1185">Reference proteome</keyword>
<protein>
    <submittedName>
        <fullName evidence="3">Uncharacterized protein</fullName>
    </submittedName>
</protein>
<keyword evidence="2" id="KW-0472">Membrane</keyword>